<evidence type="ECO:0000256" key="1">
    <source>
        <dbReference type="ARBA" id="ARBA00004496"/>
    </source>
</evidence>
<dbReference type="GO" id="GO:0005737">
    <property type="term" value="C:cytoplasm"/>
    <property type="evidence" value="ECO:0007669"/>
    <property type="project" value="UniProtKB-SubCell"/>
</dbReference>
<name>A0A811LPX1_9BILA</name>
<dbReference type="SUPFAM" id="SSF57667">
    <property type="entry name" value="beta-beta-alpha zinc fingers"/>
    <property type="match status" value="3"/>
</dbReference>
<feature type="domain" description="C2H2-type" evidence="10">
    <location>
        <begin position="74"/>
        <end position="96"/>
    </location>
</feature>
<dbReference type="InterPro" id="IPR022755">
    <property type="entry name" value="Znf_C2H2_jaz"/>
</dbReference>
<keyword evidence="12" id="KW-1185">Reference proteome</keyword>
<comment type="similarity">
    <text evidence="8">Belongs to the REI1 family.</text>
</comment>
<dbReference type="InterPro" id="IPR013087">
    <property type="entry name" value="Znf_C2H2_type"/>
</dbReference>
<reference evidence="11" key="1">
    <citation type="submission" date="2020-09" db="EMBL/GenBank/DDBJ databases">
        <authorList>
            <person name="Kikuchi T."/>
        </authorList>
    </citation>
    <scope>NUCLEOTIDE SEQUENCE</scope>
    <source>
        <strain evidence="11">SH1</strain>
    </source>
</reference>
<dbReference type="Pfam" id="PF12756">
    <property type="entry name" value="zf-C2H2_2"/>
    <property type="match status" value="1"/>
</dbReference>
<evidence type="ECO:0000256" key="2">
    <source>
        <dbReference type="ARBA" id="ARBA00022490"/>
    </source>
</evidence>
<dbReference type="GO" id="GO:0030687">
    <property type="term" value="C:preribosome, large subunit precursor"/>
    <property type="evidence" value="ECO:0007669"/>
    <property type="project" value="TreeGrafter"/>
</dbReference>
<dbReference type="SMART" id="SM00355">
    <property type="entry name" value="ZnF_C2H2"/>
    <property type="match status" value="4"/>
</dbReference>
<evidence type="ECO:0000313" key="12">
    <source>
        <dbReference type="Proteomes" id="UP000614601"/>
    </source>
</evidence>
<gene>
    <name evidence="11" type="ORF">BOKJ2_LOCUS13261</name>
</gene>
<dbReference type="EMBL" id="CAJFCW020000006">
    <property type="protein sequence ID" value="CAG9126001.1"/>
    <property type="molecule type" value="Genomic_DNA"/>
</dbReference>
<dbReference type="EMBL" id="CAJFDH010000006">
    <property type="protein sequence ID" value="CAD5229202.1"/>
    <property type="molecule type" value="Genomic_DNA"/>
</dbReference>
<dbReference type="SMART" id="SM00451">
    <property type="entry name" value="ZnF_U1"/>
    <property type="match status" value="2"/>
</dbReference>
<feature type="domain" description="C2H2-type" evidence="10">
    <location>
        <begin position="219"/>
        <end position="241"/>
    </location>
</feature>
<evidence type="ECO:0000256" key="8">
    <source>
        <dbReference type="ARBA" id="ARBA00034126"/>
    </source>
</evidence>
<comment type="subcellular location">
    <subcellularLocation>
        <location evidence="1">Cytoplasm</location>
    </subcellularLocation>
</comment>
<sequence length="375" mass="43101">MSSAKQGFTCVTCRLVFPNSELQKEHYISEWHRYNAKRNVVGLPSITETQFESKVKDFKKTVDNQKEENEKVYCKQCKKLFQSKNSYDNHLNSKKHKTNAENYVEEEDVEENIKTEKLNKEEVGAASTRQFVDGGNEEDDSGSSSGWETASDEDMELDESQAIPINKCLFCCKESSKIENSLDHMYEAHGFFVPDSQYCTDFPGLIKYLGLKVGSGLYCMKCSKRFADLHAVQLHMKDKVHNSFSLENDLVEYIDFYDHSELLVDENADDDDVAIDLGYTLVLPSGAKLGHRSLLRYFKQRFRSAEDQERLMNARLAMKSKVEQKSLGWTGATGSAAVQRARDMKFIRRIMQKQLMSKNIHSNKLFKSRGRDDQM</sequence>
<keyword evidence="5" id="KW-0677">Repeat</keyword>
<evidence type="ECO:0000313" key="11">
    <source>
        <dbReference type="EMBL" id="CAD5229202.1"/>
    </source>
</evidence>
<protein>
    <recommendedName>
        <fullName evidence="10">C2H2-type domain-containing protein</fullName>
    </recommendedName>
</protein>
<dbReference type="InterPro" id="IPR040025">
    <property type="entry name" value="Znf622/Rei1/Reh1"/>
</dbReference>
<dbReference type="Proteomes" id="UP000614601">
    <property type="component" value="Unassembled WGS sequence"/>
</dbReference>
<feature type="compositionally biased region" description="Basic and acidic residues" evidence="9">
    <location>
        <begin position="111"/>
        <end position="123"/>
    </location>
</feature>
<dbReference type="InterPro" id="IPR003604">
    <property type="entry name" value="Matrin/U1-like-C_Znf_C2H2"/>
</dbReference>
<organism evidence="11 12">
    <name type="scientific">Bursaphelenchus okinawaensis</name>
    <dbReference type="NCBI Taxonomy" id="465554"/>
    <lineage>
        <taxon>Eukaryota</taxon>
        <taxon>Metazoa</taxon>
        <taxon>Ecdysozoa</taxon>
        <taxon>Nematoda</taxon>
        <taxon>Chromadorea</taxon>
        <taxon>Rhabditida</taxon>
        <taxon>Tylenchina</taxon>
        <taxon>Tylenchomorpha</taxon>
        <taxon>Aphelenchoidea</taxon>
        <taxon>Aphelenchoididae</taxon>
        <taxon>Bursaphelenchus</taxon>
    </lineage>
</organism>
<dbReference type="Proteomes" id="UP000783686">
    <property type="component" value="Unassembled WGS sequence"/>
</dbReference>
<feature type="region of interest" description="Disordered" evidence="9">
    <location>
        <begin position="88"/>
        <end position="156"/>
    </location>
</feature>
<keyword evidence="4" id="KW-0479">Metal-binding</keyword>
<evidence type="ECO:0000256" key="7">
    <source>
        <dbReference type="ARBA" id="ARBA00022833"/>
    </source>
</evidence>
<evidence type="ECO:0000256" key="5">
    <source>
        <dbReference type="ARBA" id="ARBA00022737"/>
    </source>
</evidence>
<evidence type="ECO:0000259" key="10">
    <source>
        <dbReference type="PROSITE" id="PS00028"/>
    </source>
</evidence>
<proteinExistence type="inferred from homology"/>
<keyword evidence="7" id="KW-0862">Zinc</keyword>
<dbReference type="GO" id="GO:0008270">
    <property type="term" value="F:zinc ion binding"/>
    <property type="evidence" value="ECO:0007669"/>
    <property type="project" value="UniProtKB-KW"/>
</dbReference>
<keyword evidence="2" id="KW-0963">Cytoplasm</keyword>
<evidence type="ECO:0000256" key="6">
    <source>
        <dbReference type="ARBA" id="ARBA00022771"/>
    </source>
</evidence>
<keyword evidence="3" id="KW-0690">Ribosome biogenesis</keyword>
<dbReference type="GO" id="GO:0003676">
    <property type="term" value="F:nucleic acid binding"/>
    <property type="evidence" value="ECO:0007669"/>
    <property type="project" value="InterPro"/>
</dbReference>
<accession>A0A811LPX1</accession>
<dbReference type="PANTHER" id="PTHR13182:SF8">
    <property type="entry name" value="CYTOPLASMIC 60S SUBUNIT BIOGENESIS FACTOR ZNF622"/>
    <property type="match status" value="1"/>
</dbReference>
<dbReference type="PANTHER" id="PTHR13182">
    <property type="entry name" value="ZINC FINGER PROTEIN 622"/>
    <property type="match status" value="1"/>
</dbReference>
<dbReference type="Gene3D" id="3.30.160.60">
    <property type="entry name" value="Classic Zinc Finger"/>
    <property type="match status" value="1"/>
</dbReference>
<dbReference type="OrthoDB" id="19329at2759"/>
<comment type="caution">
    <text evidence="11">The sequence shown here is derived from an EMBL/GenBank/DDBJ whole genome shotgun (WGS) entry which is preliminary data.</text>
</comment>
<dbReference type="Pfam" id="PF12171">
    <property type="entry name" value="zf-C2H2_jaz"/>
    <property type="match status" value="1"/>
</dbReference>
<keyword evidence="6" id="KW-0863">Zinc-finger</keyword>
<dbReference type="GO" id="GO:0042273">
    <property type="term" value="P:ribosomal large subunit biogenesis"/>
    <property type="evidence" value="ECO:0007669"/>
    <property type="project" value="TreeGrafter"/>
</dbReference>
<dbReference type="PROSITE" id="PS00028">
    <property type="entry name" value="ZINC_FINGER_C2H2_1"/>
    <property type="match status" value="2"/>
</dbReference>
<dbReference type="InterPro" id="IPR041661">
    <property type="entry name" value="ZN622/Rei1/Reh1_Znf-C2H2"/>
</dbReference>
<evidence type="ECO:0000256" key="3">
    <source>
        <dbReference type="ARBA" id="ARBA00022517"/>
    </source>
</evidence>
<evidence type="ECO:0000256" key="4">
    <source>
        <dbReference type="ARBA" id="ARBA00022723"/>
    </source>
</evidence>
<dbReference type="InterPro" id="IPR036236">
    <property type="entry name" value="Znf_C2H2_sf"/>
</dbReference>
<evidence type="ECO:0000256" key="9">
    <source>
        <dbReference type="SAM" id="MobiDB-lite"/>
    </source>
</evidence>
<dbReference type="AlphaFoldDB" id="A0A811LPX1"/>